<keyword evidence="8" id="KW-1185">Reference proteome</keyword>
<evidence type="ECO:0000259" key="6">
    <source>
        <dbReference type="Pfam" id="PF05154"/>
    </source>
</evidence>
<evidence type="ECO:0000313" key="7">
    <source>
        <dbReference type="EMBL" id="NKX55505.1"/>
    </source>
</evidence>
<organism evidence="7 8">
    <name type="scientific">Arthrobacter mobilis</name>
    <dbReference type="NCBI Taxonomy" id="2724944"/>
    <lineage>
        <taxon>Bacteria</taxon>
        <taxon>Bacillati</taxon>
        <taxon>Actinomycetota</taxon>
        <taxon>Actinomycetes</taxon>
        <taxon>Micrococcales</taxon>
        <taxon>Micrococcaceae</taxon>
        <taxon>Arthrobacter</taxon>
    </lineage>
</organism>
<evidence type="ECO:0000256" key="3">
    <source>
        <dbReference type="ARBA" id="ARBA00022989"/>
    </source>
</evidence>
<name>A0A7X6K6K9_9MICC</name>
<evidence type="ECO:0000256" key="5">
    <source>
        <dbReference type="SAM" id="Phobius"/>
    </source>
</evidence>
<dbReference type="InterPro" id="IPR007829">
    <property type="entry name" value="TM2"/>
</dbReference>
<keyword evidence="3 5" id="KW-1133">Transmembrane helix</keyword>
<evidence type="ECO:0000256" key="1">
    <source>
        <dbReference type="ARBA" id="ARBA00004141"/>
    </source>
</evidence>
<dbReference type="Proteomes" id="UP000544090">
    <property type="component" value="Unassembled WGS sequence"/>
</dbReference>
<feature type="transmembrane region" description="Helical" evidence="5">
    <location>
        <begin position="48"/>
        <end position="71"/>
    </location>
</feature>
<evidence type="ECO:0000256" key="4">
    <source>
        <dbReference type="ARBA" id="ARBA00023136"/>
    </source>
</evidence>
<dbReference type="RefSeq" id="WP_168487085.1">
    <property type="nucleotide sequence ID" value="NZ_JAAZSQ010000013.1"/>
</dbReference>
<dbReference type="AlphaFoldDB" id="A0A7X6K6K9"/>
<accession>A0A7X6K6K9</accession>
<feature type="domain" description="TM2" evidence="6">
    <location>
        <begin position="22"/>
        <end position="62"/>
    </location>
</feature>
<reference evidence="7 8" key="1">
    <citation type="submission" date="2020-04" db="EMBL/GenBank/DDBJ databases">
        <title>Arthrobacter sp. nov.</title>
        <authorList>
            <person name="Liu S."/>
        </authorList>
    </citation>
    <scope>NUCLEOTIDE SEQUENCE [LARGE SCALE GENOMIC DNA]</scope>
    <source>
        <strain evidence="7 8">E918</strain>
    </source>
</reference>
<protein>
    <submittedName>
        <fullName evidence="7">TM2 domain-containing protein</fullName>
    </submittedName>
</protein>
<gene>
    <name evidence="7" type="ORF">HGG74_13360</name>
</gene>
<sequence>MADEYGPFPVDLPELKDFRPNWVLSLFLGVLGVDRFHRGCLLTGALKLLTLGGAGLWWAWDLLAVATGFAVDGGGHPMKGSRSHRILATAVSLAVIAGAGAGAVSSVGPHARELAAGAVRLAVSSVLPPKPVWEPVAEFADRVGTGPTLPFAVEGDALTIRYTLGEAGFIYLLPAGTAAVPDGTDPVISSLEPAIGAVTVEAGLGDYLLYVQSPGSWTAEIVQRVMR</sequence>
<keyword evidence="2 5" id="KW-0812">Transmembrane</keyword>
<comment type="subcellular location">
    <subcellularLocation>
        <location evidence="1">Membrane</location>
        <topology evidence="1">Multi-pass membrane protein</topology>
    </subcellularLocation>
</comment>
<dbReference type="GO" id="GO:0016020">
    <property type="term" value="C:membrane"/>
    <property type="evidence" value="ECO:0007669"/>
    <property type="project" value="UniProtKB-SubCell"/>
</dbReference>
<comment type="caution">
    <text evidence="7">The sequence shown here is derived from an EMBL/GenBank/DDBJ whole genome shotgun (WGS) entry which is preliminary data.</text>
</comment>
<evidence type="ECO:0000313" key="8">
    <source>
        <dbReference type="Proteomes" id="UP000544090"/>
    </source>
</evidence>
<proteinExistence type="predicted"/>
<evidence type="ECO:0000256" key="2">
    <source>
        <dbReference type="ARBA" id="ARBA00022692"/>
    </source>
</evidence>
<feature type="transmembrane region" description="Helical" evidence="5">
    <location>
        <begin position="83"/>
        <end position="104"/>
    </location>
</feature>
<keyword evidence="4 5" id="KW-0472">Membrane</keyword>
<dbReference type="Pfam" id="PF05154">
    <property type="entry name" value="TM2"/>
    <property type="match status" value="1"/>
</dbReference>
<feature type="transmembrane region" description="Helical" evidence="5">
    <location>
        <begin position="20"/>
        <end position="36"/>
    </location>
</feature>
<dbReference type="EMBL" id="JAAZSQ010000013">
    <property type="protein sequence ID" value="NKX55505.1"/>
    <property type="molecule type" value="Genomic_DNA"/>
</dbReference>